<evidence type="ECO:0000256" key="2">
    <source>
        <dbReference type="ARBA" id="ARBA00007581"/>
    </source>
</evidence>
<dbReference type="EMBL" id="JBHILM010000007">
    <property type="protein sequence ID" value="MFB5680982.1"/>
    <property type="molecule type" value="Genomic_DNA"/>
</dbReference>
<keyword evidence="5 7" id="KW-0560">Oxidoreductase</keyword>
<evidence type="ECO:0000256" key="4">
    <source>
        <dbReference type="ARBA" id="ARBA00022833"/>
    </source>
</evidence>
<dbReference type="InterPro" id="IPR004183">
    <property type="entry name" value="Xdiol_dOase_suB"/>
</dbReference>
<dbReference type="SUPFAM" id="SSF53213">
    <property type="entry name" value="LigB-like"/>
    <property type="match status" value="1"/>
</dbReference>
<name>A0ABV5B672_9BACL</name>
<feature type="domain" description="Extradiol ring-cleavage dioxygenase class III enzyme subunit B" evidence="6">
    <location>
        <begin position="23"/>
        <end position="240"/>
    </location>
</feature>
<dbReference type="Proteomes" id="UP001580407">
    <property type="component" value="Unassembled WGS sequence"/>
</dbReference>
<dbReference type="CDD" id="cd07363">
    <property type="entry name" value="45_DOPA_Dioxygenase"/>
    <property type="match status" value="1"/>
</dbReference>
<evidence type="ECO:0000256" key="1">
    <source>
        <dbReference type="ARBA" id="ARBA00001947"/>
    </source>
</evidence>
<dbReference type="Gene3D" id="3.40.830.10">
    <property type="entry name" value="LigB-like"/>
    <property type="match status" value="1"/>
</dbReference>
<comment type="cofactor">
    <cofactor evidence="1">
        <name>Zn(2+)</name>
        <dbReference type="ChEBI" id="CHEBI:29105"/>
    </cofactor>
</comment>
<dbReference type="PANTHER" id="PTHR30096">
    <property type="entry name" value="4,5-DOPA DIOXYGENASE EXTRADIOL-LIKE PROTEIN"/>
    <property type="match status" value="1"/>
</dbReference>
<dbReference type="RefSeq" id="WP_375524769.1">
    <property type="nucleotide sequence ID" value="NZ_JBHILM010000007.1"/>
</dbReference>
<organism evidence="7 8">
    <name type="scientific">Paenibacillus terreus</name>
    <dbReference type="NCBI Taxonomy" id="1387834"/>
    <lineage>
        <taxon>Bacteria</taxon>
        <taxon>Bacillati</taxon>
        <taxon>Bacillota</taxon>
        <taxon>Bacilli</taxon>
        <taxon>Bacillales</taxon>
        <taxon>Paenibacillaceae</taxon>
        <taxon>Paenibacillus</taxon>
    </lineage>
</organism>
<dbReference type="InterPro" id="IPR014436">
    <property type="entry name" value="Extradiol_dOase_DODA"/>
</dbReference>
<dbReference type="PIRSF" id="PIRSF006157">
    <property type="entry name" value="Doxgns_DODA"/>
    <property type="match status" value="1"/>
</dbReference>
<evidence type="ECO:0000256" key="3">
    <source>
        <dbReference type="ARBA" id="ARBA00022723"/>
    </source>
</evidence>
<evidence type="ECO:0000313" key="8">
    <source>
        <dbReference type="Proteomes" id="UP001580407"/>
    </source>
</evidence>
<dbReference type="EC" id="1.13.-.-" evidence="7"/>
<dbReference type="PANTHER" id="PTHR30096:SF0">
    <property type="entry name" value="4,5-DOPA DIOXYGENASE EXTRADIOL-LIKE PROTEIN"/>
    <property type="match status" value="1"/>
</dbReference>
<protein>
    <submittedName>
        <fullName evidence="7">DODA-type extradiol aromatic ring-opening family dioxygenase</fullName>
        <ecNumber evidence="7">1.13.-.-</ecNumber>
    </submittedName>
</protein>
<dbReference type="GO" id="GO:0051213">
    <property type="term" value="F:dioxygenase activity"/>
    <property type="evidence" value="ECO:0007669"/>
    <property type="project" value="UniProtKB-KW"/>
</dbReference>
<sequence>MTVPALFVAHGSPALAVENNAYTRFLEELGSRLPRPRGIVVFSAHWDSPDQCVDVDEQHSTLYDFYGFPEEMYTIEYPAPGDPEIHNEVLNLFKLHNLHARPVQNRGLDHGVWVFLHHMYPNADIPIIPLSIDSRRSPKEQYIIGCMLSSLREKGVMIVGSGGLVHNLRRLCKNEEPESWATDFDDWIGEQLQTWNLKQLFDYRKKAPFAEEAVPSYAKEHFAPLFYAMGATDNDRRAEKLFQVYDHGCLSLNCWLFGTTTL</sequence>
<keyword evidence="3" id="KW-0479">Metal-binding</keyword>
<keyword evidence="4" id="KW-0862">Zinc</keyword>
<gene>
    <name evidence="7" type="ORF">ACE3NQ_08675</name>
</gene>
<accession>A0ABV5B672</accession>
<comment type="similarity">
    <text evidence="2">Belongs to the DODA-type extradiol aromatic ring-opening dioxygenase family.</text>
</comment>
<proteinExistence type="inferred from homology"/>
<evidence type="ECO:0000313" key="7">
    <source>
        <dbReference type="EMBL" id="MFB5680982.1"/>
    </source>
</evidence>
<dbReference type="Pfam" id="PF02900">
    <property type="entry name" value="LigB"/>
    <property type="match status" value="1"/>
</dbReference>
<comment type="caution">
    <text evidence="7">The sequence shown here is derived from an EMBL/GenBank/DDBJ whole genome shotgun (WGS) entry which is preliminary data.</text>
</comment>
<evidence type="ECO:0000256" key="5">
    <source>
        <dbReference type="ARBA" id="ARBA00023002"/>
    </source>
</evidence>
<reference evidence="7 8" key="1">
    <citation type="submission" date="2024-09" db="EMBL/GenBank/DDBJ databases">
        <authorList>
            <person name="Ruan L."/>
        </authorList>
    </citation>
    <scope>NUCLEOTIDE SEQUENCE [LARGE SCALE GENOMIC DNA]</scope>
    <source>
        <strain evidence="7 8">D33</strain>
    </source>
</reference>
<keyword evidence="8" id="KW-1185">Reference proteome</keyword>
<keyword evidence="7" id="KW-0223">Dioxygenase</keyword>
<evidence type="ECO:0000259" key="6">
    <source>
        <dbReference type="Pfam" id="PF02900"/>
    </source>
</evidence>